<keyword evidence="2" id="KW-1185">Reference proteome</keyword>
<evidence type="ECO:0000313" key="2">
    <source>
        <dbReference type="Proteomes" id="UP000499080"/>
    </source>
</evidence>
<sequence length="132" mass="14717">MSSLKPAIHEYAKQIRSLHERGNRSVLAWHGEKDSISNHFQFSWLCAIWNRPVGECILGGKFLGSVQSGEGLRYTLGKQSQRDWSEAAVAWPSVSLLNGCAKKQNGVECHANMKTPRQNRSPVRKRVGSDVA</sequence>
<dbReference type="EMBL" id="BGPR01004331">
    <property type="protein sequence ID" value="GBM98522.1"/>
    <property type="molecule type" value="Genomic_DNA"/>
</dbReference>
<proteinExistence type="predicted"/>
<evidence type="ECO:0000313" key="1">
    <source>
        <dbReference type="EMBL" id="GBM98522.1"/>
    </source>
</evidence>
<name>A0A4Y2KB37_ARAVE</name>
<accession>A0A4Y2KB37</accession>
<organism evidence="1 2">
    <name type="scientific">Araneus ventricosus</name>
    <name type="common">Orbweaver spider</name>
    <name type="synonym">Epeira ventricosa</name>
    <dbReference type="NCBI Taxonomy" id="182803"/>
    <lineage>
        <taxon>Eukaryota</taxon>
        <taxon>Metazoa</taxon>
        <taxon>Ecdysozoa</taxon>
        <taxon>Arthropoda</taxon>
        <taxon>Chelicerata</taxon>
        <taxon>Arachnida</taxon>
        <taxon>Araneae</taxon>
        <taxon>Araneomorphae</taxon>
        <taxon>Entelegynae</taxon>
        <taxon>Araneoidea</taxon>
        <taxon>Araneidae</taxon>
        <taxon>Araneus</taxon>
    </lineage>
</organism>
<dbReference type="Proteomes" id="UP000499080">
    <property type="component" value="Unassembled WGS sequence"/>
</dbReference>
<gene>
    <name evidence="1" type="ORF">AVEN_53814_1</name>
</gene>
<dbReference type="AlphaFoldDB" id="A0A4Y2KB37"/>
<reference evidence="1 2" key="1">
    <citation type="journal article" date="2019" name="Sci. Rep.">
        <title>Orb-weaving spider Araneus ventricosus genome elucidates the spidroin gene catalogue.</title>
        <authorList>
            <person name="Kono N."/>
            <person name="Nakamura H."/>
            <person name="Ohtoshi R."/>
            <person name="Moran D.A.P."/>
            <person name="Shinohara A."/>
            <person name="Yoshida Y."/>
            <person name="Fujiwara M."/>
            <person name="Mori M."/>
            <person name="Tomita M."/>
            <person name="Arakawa K."/>
        </authorList>
    </citation>
    <scope>NUCLEOTIDE SEQUENCE [LARGE SCALE GENOMIC DNA]</scope>
</reference>
<protein>
    <submittedName>
        <fullName evidence="1">Uncharacterized protein</fullName>
    </submittedName>
</protein>
<comment type="caution">
    <text evidence="1">The sequence shown here is derived from an EMBL/GenBank/DDBJ whole genome shotgun (WGS) entry which is preliminary data.</text>
</comment>